<dbReference type="AlphaFoldDB" id="A0A5J5AUD0"/>
<feature type="region of interest" description="Disordered" evidence="1">
    <location>
        <begin position="438"/>
        <end position="555"/>
    </location>
</feature>
<evidence type="ECO:0000313" key="3">
    <source>
        <dbReference type="EMBL" id="KAA8533027.1"/>
    </source>
</evidence>
<accession>A0A5J5AUD0</accession>
<dbReference type="PANTHER" id="PTHR37736">
    <property type="entry name" value="GLYCINE-RICH PROTEIN"/>
    <property type="match status" value="1"/>
</dbReference>
<dbReference type="PANTHER" id="PTHR37736:SF1">
    <property type="entry name" value="GLYCINE-RICH PROTEIN"/>
    <property type="match status" value="1"/>
</dbReference>
<dbReference type="Proteomes" id="UP000325577">
    <property type="component" value="Linkage Group LG19"/>
</dbReference>
<name>A0A5J5AUD0_9ASTE</name>
<dbReference type="EMBL" id="CM018042">
    <property type="protein sequence ID" value="KAA8533027.1"/>
    <property type="molecule type" value="Genomic_DNA"/>
</dbReference>
<gene>
    <name evidence="3" type="ORF">F0562_032856</name>
</gene>
<feature type="compositionally biased region" description="Basic and acidic residues" evidence="1">
    <location>
        <begin position="459"/>
        <end position="468"/>
    </location>
</feature>
<evidence type="ECO:0000313" key="4">
    <source>
        <dbReference type="Proteomes" id="UP000325577"/>
    </source>
</evidence>
<keyword evidence="4" id="KW-1185">Reference proteome</keyword>
<keyword evidence="2" id="KW-1133">Transmembrane helix</keyword>
<feature type="region of interest" description="Disordered" evidence="1">
    <location>
        <begin position="93"/>
        <end position="112"/>
    </location>
</feature>
<keyword evidence="2" id="KW-0812">Transmembrane</keyword>
<feature type="compositionally biased region" description="Gly residues" evidence="1">
    <location>
        <begin position="480"/>
        <end position="505"/>
    </location>
</feature>
<organism evidence="3 4">
    <name type="scientific">Nyssa sinensis</name>
    <dbReference type="NCBI Taxonomy" id="561372"/>
    <lineage>
        <taxon>Eukaryota</taxon>
        <taxon>Viridiplantae</taxon>
        <taxon>Streptophyta</taxon>
        <taxon>Embryophyta</taxon>
        <taxon>Tracheophyta</taxon>
        <taxon>Spermatophyta</taxon>
        <taxon>Magnoliopsida</taxon>
        <taxon>eudicotyledons</taxon>
        <taxon>Gunneridae</taxon>
        <taxon>Pentapetalae</taxon>
        <taxon>asterids</taxon>
        <taxon>Cornales</taxon>
        <taxon>Nyssaceae</taxon>
        <taxon>Nyssa</taxon>
    </lineage>
</organism>
<feature type="transmembrane region" description="Helical" evidence="2">
    <location>
        <begin position="399"/>
        <end position="421"/>
    </location>
</feature>
<evidence type="ECO:0008006" key="5">
    <source>
        <dbReference type="Google" id="ProtNLM"/>
    </source>
</evidence>
<sequence>MAATAASDVADGPVLSLINKRLRGLRKKYNRILQLEESIAQGKPIHKEQEEVLHSKPSVSASIDELEKLREPLSAAIAEEINLAVQRHQVSASPSLTGAESAVTEDDNGKEKEQTMDDIEHQTNREHAVVEDLLNVLYFGSMFDVKSQSDFTSTMLTRTHERGCCLTYDYVTDDDATDLLGERDLDLISMLGSLLISRPVDSSLSHKNALQRCIEHAKLWLTNSDQPIDSDSNVTYAGLRARLNKIMASDYFTTTPEMKAPVEVVAAAAAGNYASFQVPVHGSIMPVNVPVQVEGSGEEYQPKLQPRLQLLLLRPAAPTGHFPQVCRLLLLHSCLSLLLSFPLFLPQQLHQILPIHPVLAAACNCLSLCSSRTKTQQIIKEMRITMTNLVLWKNFRRCYIYHLHKLYVVPFFFFFVFVNLIKKRKPVALQGELEVENPAEVQPETEPFKSQGEMGQNQREVEPKEQHYVPRRTYQNQRGVRGGGGRRGYPNGRGGRSVGRGGGAYQNGRNQYYDQPGNYYSRNYYNNRGRGGRGGANSYNHHGSGGQAGHAPTES</sequence>
<reference evidence="3 4" key="1">
    <citation type="submission" date="2019-09" db="EMBL/GenBank/DDBJ databases">
        <title>A chromosome-level genome assembly of the Chinese tupelo Nyssa sinensis.</title>
        <authorList>
            <person name="Yang X."/>
            <person name="Kang M."/>
            <person name="Yang Y."/>
            <person name="Xiong H."/>
            <person name="Wang M."/>
            <person name="Zhang Z."/>
            <person name="Wang Z."/>
            <person name="Wu H."/>
            <person name="Ma T."/>
            <person name="Liu J."/>
            <person name="Xi Z."/>
        </authorList>
    </citation>
    <scope>NUCLEOTIDE SEQUENCE [LARGE SCALE GENOMIC DNA]</scope>
    <source>
        <strain evidence="3">J267</strain>
        <tissue evidence="3">Leaf</tissue>
    </source>
</reference>
<proteinExistence type="predicted"/>
<feature type="compositionally biased region" description="Low complexity" evidence="1">
    <location>
        <begin position="517"/>
        <end position="528"/>
    </location>
</feature>
<dbReference type="OrthoDB" id="69150at2759"/>
<evidence type="ECO:0000256" key="1">
    <source>
        <dbReference type="SAM" id="MobiDB-lite"/>
    </source>
</evidence>
<evidence type="ECO:0000256" key="2">
    <source>
        <dbReference type="SAM" id="Phobius"/>
    </source>
</evidence>
<keyword evidence="2" id="KW-0472">Membrane</keyword>
<protein>
    <recommendedName>
        <fullName evidence="5">Glycine-rich protein</fullName>
    </recommendedName>
</protein>